<accession>A0A4Q7TPG1</accession>
<protein>
    <submittedName>
        <fullName evidence="2">Acetyltransferase (GNAT) family protein</fullName>
    </submittedName>
</protein>
<dbReference type="Pfam" id="PF00583">
    <property type="entry name" value="Acetyltransf_1"/>
    <property type="match status" value="1"/>
</dbReference>
<dbReference type="RefSeq" id="WP_130454564.1">
    <property type="nucleotide sequence ID" value="NZ_QYAG01000002.1"/>
</dbReference>
<feature type="domain" description="N-acetyltransferase" evidence="1">
    <location>
        <begin position="74"/>
        <end position="206"/>
    </location>
</feature>
<dbReference type="Proteomes" id="UP000291832">
    <property type="component" value="Unassembled WGS sequence"/>
</dbReference>
<keyword evidence="2" id="KW-0808">Transferase</keyword>
<proteinExistence type="predicted"/>
<dbReference type="GO" id="GO:0016747">
    <property type="term" value="F:acyltransferase activity, transferring groups other than amino-acyl groups"/>
    <property type="evidence" value="ECO:0007669"/>
    <property type="project" value="InterPro"/>
</dbReference>
<comment type="caution">
    <text evidence="2">The sequence shown here is derived from an EMBL/GenBank/DDBJ whole genome shotgun (WGS) entry which is preliminary data.</text>
</comment>
<dbReference type="EMBL" id="SHKI01000006">
    <property type="protein sequence ID" value="RZT62685.1"/>
    <property type="molecule type" value="Genomic_DNA"/>
</dbReference>
<name>A0A4Q7TPG1_9MICO</name>
<dbReference type="OrthoDB" id="7057833at2"/>
<dbReference type="CDD" id="cd04301">
    <property type="entry name" value="NAT_SF"/>
    <property type="match status" value="1"/>
</dbReference>
<sequence>MIPAAPTPRQAVPADREAIAHVLTAAFWEDPVWQPMFPASDPAEREHQARTFWSFMVNEALQYPDSAVAVGPDGDIAAAAIWFPPGADEIREASLEPHAALTQHLLGADGAAAIDEVGRRFGEARPSEPHAYLTLLAVAPEWRGRGAGMGLLRHTLTRFDETGIASYLESSNPVNDARYERLGYRRVGAVEVPSGARASTYWRDPA</sequence>
<dbReference type="PANTHER" id="PTHR42791:SF1">
    <property type="entry name" value="N-ACETYLTRANSFERASE DOMAIN-CONTAINING PROTEIN"/>
    <property type="match status" value="1"/>
</dbReference>
<evidence type="ECO:0000313" key="2">
    <source>
        <dbReference type="EMBL" id="RZT62685.1"/>
    </source>
</evidence>
<gene>
    <name evidence="2" type="ORF">EV139_2385</name>
</gene>
<dbReference type="SUPFAM" id="SSF55729">
    <property type="entry name" value="Acyl-CoA N-acyltransferases (Nat)"/>
    <property type="match status" value="1"/>
</dbReference>
<dbReference type="PANTHER" id="PTHR42791">
    <property type="entry name" value="GNAT FAMILY ACETYLTRANSFERASE"/>
    <property type="match status" value="1"/>
</dbReference>
<reference evidence="2 3" key="1">
    <citation type="journal article" date="2015" name="Stand. Genomic Sci.">
        <title>Genomic Encyclopedia of Bacterial and Archaeal Type Strains, Phase III: the genomes of soil and plant-associated and newly described type strains.</title>
        <authorList>
            <person name="Whitman W.B."/>
            <person name="Woyke T."/>
            <person name="Klenk H.P."/>
            <person name="Zhou Y."/>
            <person name="Lilburn T.G."/>
            <person name="Beck B.J."/>
            <person name="De Vos P."/>
            <person name="Vandamme P."/>
            <person name="Eisen J.A."/>
            <person name="Garrity G."/>
            <person name="Hugenholtz P."/>
            <person name="Kyrpides N.C."/>
        </authorList>
    </citation>
    <scope>NUCLEOTIDE SEQUENCE [LARGE SCALE GENOMIC DNA]</scope>
    <source>
        <strain evidence="2 3">RF6</strain>
    </source>
</reference>
<dbReference type="InterPro" id="IPR052523">
    <property type="entry name" value="Trichothecene_AcTrans"/>
</dbReference>
<evidence type="ECO:0000259" key="1">
    <source>
        <dbReference type="PROSITE" id="PS51186"/>
    </source>
</evidence>
<keyword evidence="3" id="KW-1185">Reference proteome</keyword>
<dbReference type="InterPro" id="IPR000182">
    <property type="entry name" value="GNAT_dom"/>
</dbReference>
<organism evidence="2 3">
    <name type="scientific">Leucobacter luti</name>
    <dbReference type="NCBI Taxonomy" id="340320"/>
    <lineage>
        <taxon>Bacteria</taxon>
        <taxon>Bacillati</taxon>
        <taxon>Actinomycetota</taxon>
        <taxon>Actinomycetes</taxon>
        <taxon>Micrococcales</taxon>
        <taxon>Microbacteriaceae</taxon>
        <taxon>Leucobacter</taxon>
    </lineage>
</organism>
<dbReference type="Gene3D" id="3.40.630.30">
    <property type="match status" value="1"/>
</dbReference>
<dbReference type="InterPro" id="IPR016181">
    <property type="entry name" value="Acyl_CoA_acyltransferase"/>
</dbReference>
<dbReference type="AlphaFoldDB" id="A0A4Q7TPG1"/>
<evidence type="ECO:0000313" key="3">
    <source>
        <dbReference type="Proteomes" id="UP000291832"/>
    </source>
</evidence>
<dbReference type="PROSITE" id="PS51186">
    <property type="entry name" value="GNAT"/>
    <property type="match status" value="1"/>
</dbReference>